<keyword evidence="2" id="KW-1185">Reference proteome</keyword>
<evidence type="ECO:0000313" key="1">
    <source>
        <dbReference type="EMBL" id="DBA31504.1"/>
    </source>
</evidence>
<dbReference type="EMBL" id="DYDO01000002">
    <property type="protein sequence ID" value="DBA31504.1"/>
    <property type="molecule type" value="Genomic_DNA"/>
</dbReference>
<name>A0AAV3AUZ4_PYXAD</name>
<proteinExistence type="predicted"/>
<dbReference type="Proteomes" id="UP001181693">
    <property type="component" value="Unassembled WGS sequence"/>
</dbReference>
<dbReference type="AlphaFoldDB" id="A0AAV3AUZ4"/>
<evidence type="ECO:0000313" key="2">
    <source>
        <dbReference type="Proteomes" id="UP001181693"/>
    </source>
</evidence>
<organism evidence="1 2">
    <name type="scientific">Pyxicephalus adspersus</name>
    <name type="common">African bullfrog</name>
    <dbReference type="NCBI Taxonomy" id="30357"/>
    <lineage>
        <taxon>Eukaryota</taxon>
        <taxon>Metazoa</taxon>
        <taxon>Chordata</taxon>
        <taxon>Craniata</taxon>
        <taxon>Vertebrata</taxon>
        <taxon>Euteleostomi</taxon>
        <taxon>Amphibia</taxon>
        <taxon>Batrachia</taxon>
        <taxon>Anura</taxon>
        <taxon>Neobatrachia</taxon>
        <taxon>Ranoidea</taxon>
        <taxon>Pyxicephalidae</taxon>
        <taxon>Pyxicephalinae</taxon>
        <taxon>Pyxicephalus</taxon>
    </lineage>
</organism>
<sequence length="86" mass="10279">MVYSVPNKIIGSLRAHFSKQLPTWHLIHTFIRTSIQWKYIEFENINERIITYPNLTVSSTLKLWADVFEPNTHIHLLVMLTWQPFI</sequence>
<comment type="caution">
    <text evidence="1">The sequence shown here is derived from an EMBL/GenBank/DDBJ whole genome shotgun (WGS) entry which is preliminary data.</text>
</comment>
<protein>
    <submittedName>
        <fullName evidence="1">Uncharacterized protein</fullName>
    </submittedName>
</protein>
<accession>A0AAV3AUZ4</accession>
<reference evidence="1" key="1">
    <citation type="thesis" date="2020" institute="ProQuest LLC" country="789 East Eisenhower Parkway, Ann Arbor, MI, USA">
        <title>Comparative Genomics and Chromosome Evolution.</title>
        <authorList>
            <person name="Mudd A.B."/>
        </authorList>
    </citation>
    <scope>NUCLEOTIDE SEQUENCE</scope>
    <source>
        <strain evidence="1">1538</strain>
        <tissue evidence="1">Blood</tissue>
    </source>
</reference>
<gene>
    <name evidence="1" type="ORF">GDO54_007341</name>
</gene>